<proteinExistence type="predicted"/>
<reference evidence="3" key="1">
    <citation type="journal article" date="2016" name="Nature">
        <title>Genome evolution in the allotetraploid frog Xenopus laevis.</title>
        <authorList>
            <person name="Session A.M."/>
            <person name="Uno Y."/>
            <person name="Kwon T."/>
            <person name="Chapman J.A."/>
            <person name="Toyoda A."/>
            <person name="Takahashi S."/>
            <person name="Fukui A."/>
            <person name="Hikosaka A."/>
            <person name="Suzuki A."/>
            <person name="Kondo M."/>
            <person name="van Heeringen S.J."/>
            <person name="Quigley I."/>
            <person name="Heinz S."/>
            <person name="Ogino H."/>
            <person name="Ochi H."/>
            <person name="Hellsten U."/>
            <person name="Lyons J.B."/>
            <person name="Simakov O."/>
            <person name="Putnam N."/>
            <person name="Stites J."/>
            <person name="Kuroki Y."/>
            <person name="Tanaka T."/>
            <person name="Michiue T."/>
            <person name="Watanabe M."/>
            <person name="Bogdanovic O."/>
            <person name="Lister R."/>
            <person name="Georgiou G."/>
            <person name="Paranjpe S.S."/>
            <person name="van Kruijsbergen I."/>
            <person name="Shu S."/>
            <person name="Carlson J."/>
            <person name="Kinoshita T."/>
            <person name="Ohta Y."/>
            <person name="Mawaribuchi S."/>
            <person name="Jenkins J."/>
            <person name="Grimwood J."/>
            <person name="Schmutz J."/>
            <person name="Mitros T."/>
            <person name="Mozaffari S.V."/>
            <person name="Suzuki Y."/>
            <person name="Haramoto Y."/>
            <person name="Yamamoto T.S."/>
            <person name="Takagi C."/>
            <person name="Heald R."/>
            <person name="Miller K."/>
            <person name="Haudenschild C."/>
            <person name="Kitzman J."/>
            <person name="Nakayama T."/>
            <person name="Izutsu Y."/>
            <person name="Robert J."/>
            <person name="Fortriede J."/>
            <person name="Burns K."/>
            <person name="Lotay V."/>
            <person name="Karimi K."/>
            <person name="Yasuoka Y."/>
            <person name="Dichmann D.S."/>
            <person name="Flajnik M.F."/>
            <person name="Houston D.W."/>
            <person name="Shendure J."/>
            <person name="DuPasquier L."/>
            <person name="Vize P.D."/>
            <person name="Zorn A.M."/>
            <person name="Ito M."/>
            <person name="Marcotte E.M."/>
            <person name="Wallingford J.B."/>
            <person name="Ito Y."/>
            <person name="Asashima M."/>
            <person name="Ueno N."/>
            <person name="Matsuda Y."/>
            <person name="Veenstra G.J."/>
            <person name="Fujiyama A."/>
            <person name="Harland R.M."/>
            <person name="Taira M."/>
            <person name="Rokhsar D.S."/>
        </authorList>
    </citation>
    <scope>NUCLEOTIDE SEQUENCE [LARGE SCALE GENOMIC DNA]</scope>
    <source>
        <strain evidence="3">J</strain>
    </source>
</reference>
<name>A0A974HPK5_XENLA</name>
<dbReference type="AlphaFoldDB" id="A0A974HPK5"/>
<protein>
    <submittedName>
        <fullName evidence="2">Uncharacterized protein</fullName>
    </submittedName>
</protein>
<evidence type="ECO:0000256" key="1">
    <source>
        <dbReference type="SAM" id="MobiDB-lite"/>
    </source>
</evidence>
<dbReference type="Pfam" id="PF15400">
    <property type="entry name" value="TEX33"/>
    <property type="match status" value="1"/>
</dbReference>
<feature type="region of interest" description="Disordered" evidence="1">
    <location>
        <begin position="247"/>
        <end position="289"/>
    </location>
</feature>
<dbReference type="PANTHER" id="PTHR31702:SF2">
    <property type="entry name" value="TESTIS-EXPRESSED PROTEIN 33"/>
    <property type="match status" value="1"/>
</dbReference>
<evidence type="ECO:0000313" key="2">
    <source>
        <dbReference type="EMBL" id="OCT85565.1"/>
    </source>
</evidence>
<dbReference type="EMBL" id="CM004472">
    <property type="protein sequence ID" value="OCT85565.1"/>
    <property type="molecule type" value="Genomic_DNA"/>
</dbReference>
<dbReference type="InterPro" id="IPR029234">
    <property type="entry name" value="CIMIP4"/>
</dbReference>
<dbReference type="Proteomes" id="UP000694892">
    <property type="component" value="Chromosome 4L"/>
</dbReference>
<feature type="compositionally biased region" description="Polar residues" evidence="1">
    <location>
        <begin position="59"/>
        <end position="71"/>
    </location>
</feature>
<feature type="region of interest" description="Disordered" evidence="1">
    <location>
        <begin position="46"/>
        <end position="101"/>
    </location>
</feature>
<feature type="compositionally biased region" description="Basic residues" evidence="1">
    <location>
        <begin position="266"/>
        <end position="284"/>
    </location>
</feature>
<gene>
    <name evidence="2" type="ORF">XELAEV_18023733mg</name>
</gene>
<dbReference type="PANTHER" id="PTHR31702">
    <property type="entry name" value="TESTIS-EXPRESSED PROTEIN 33"/>
    <property type="match status" value="1"/>
</dbReference>
<accession>A0A974HPK5</accession>
<organism evidence="2 3">
    <name type="scientific">Xenopus laevis</name>
    <name type="common">African clawed frog</name>
    <dbReference type="NCBI Taxonomy" id="8355"/>
    <lineage>
        <taxon>Eukaryota</taxon>
        <taxon>Metazoa</taxon>
        <taxon>Chordata</taxon>
        <taxon>Craniata</taxon>
        <taxon>Vertebrata</taxon>
        <taxon>Euteleostomi</taxon>
        <taxon>Amphibia</taxon>
        <taxon>Batrachia</taxon>
        <taxon>Anura</taxon>
        <taxon>Pipoidea</taxon>
        <taxon>Pipidae</taxon>
        <taxon>Xenopodinae</taxon>
        <taxon>Xenopus</taxon>
        <taxon>Xenopus</taxon>
    </lineage>
</organism>
<sequence length="307" mass="35332">MLFLTVCFNNIGNSHNNNNNNIPVSLKVKKLDSYLAMASYTRTALTPSPEGLTRKENIEPSQTNEEMNTPGRNKYKRGESQGTFSQQSKSRKSTAKPEEVRNLMPAYINPTHRSSVSDQLISREQVRSALKEDEAKTGHEYRIPLPIIKPWATENNKYEIYYDLGHCLRANIFPGVPIRSCSLVEDSYTADINRRGIMDRNNRQHWHGKKTDDLATWSQILMERFATYKNLENLLKSTHKASIQPKIFVKPSPPLPSLKTPAPSPPRHKKSKKRLIDKSKRKQIKSPAQAEFKKDEDFWDFYDTPIM</sequence>
<evidence type="ECO:0000313" key="3">
    <source>
        <dbReference type="Proteomes" id="UP000694892"/>
    </source>
</evidence>